<reference evidence="7" key="1">
    <citation type="journal article" date="2020" name="Nature">
        <title>Giant virus diversity and host interactions through global metagenomics.</title>
        <authorList>
            <person name="Schulz F."/>
            <person name="Roux S."/>
            <person name="Paez-Espino D."/>
            <person name="Jungbluth S."/>
            <person name="Walsh D.A."/>
            <person name="Denef V.J."/>
            <person name="McMahon K.D."/>
            <person name="Konstantinidis K.T."/>
            <person name="Eloe-Fadrosh E.A."/>
            <person name="Kyrpides N.C."/>
            <person name="Woyke T."/>
        </authorList>
    </citation>
    <scope>NUCLEOTIDE SEQUENCE</scope>
    <source>
        <strain evidence="7">GVMAG-M-3300025860-12</strain>
    </source>
</reference>
<keyword evidence="5" id="KW-0067">ATP-binding</keyword>
<dbReference type="SMART" id="SM00382">
    <property type="entry name" value="AAA"/>
    <property type="match status" value="1"/>
</dbReference>
<dbReference type="InterPro" id="IPR003593">
    <property type="entry name" value="AAA+_ATPase"/>
</dbReference>
<keyword evidence="1" id="KW-0645">Protease</keyword>
<keyword evidence="2" id="KW-0547">Nucleotide-binding</keyword>
<dbReference type="SUPFAM" id="SSF52540">
    <property type="entry name" value="P-loop containing nucleoside triphosphate hydrolases"/>
    <property type="match status" value="1"/>
</dbReference>
<dbReference type="InterPro" id="IPR054594">
    <property type="entry name" value="Lon_lid"/>
</dbReference>
<dbReference type="InterPro" id="IPR027417">
    <property type="entry name" value="P-loop_NTPase"/>
</dbReference>
<evidence type="ECO:0000259" key="6">
    <source>
        <dbReference type="PROSITE" id="PS51786"/>
    </source>
</evidence>
<dbReference type="PRINTS" id="PR00830">
    <property type="entry name" value="ENDOLAPTASE"/>
</dbReference>
<keyword evidence="4" id="KW-0720">Serine protease</keyword>
<dbReference type="GO" id="GO:0030163">
    <property type="term" value="P:protein catabolic process"/>
    <property type="evidence" value="ECO:0007669"/>
    <property type="project" value="InterPro"/>
</dbReference>
<dbReference type="InterPro" id="IPR003959">
    <property type="entry name" value="ATPase_AAA_core"/>
</dbReference>
<name>A0A6C0J3A9_9ZZZZ</name>
<sequence>MNEDLKKKILFYLQLCYNDITSKISKLETHYNILYNLQINDLSIYTSNLNKLYVLIKKINNDYNKAISNETENSELMLILNNIDNTDNSLQIVKSYYNNYPEKLYFFEINNLIHHLLKESGYENIIDLINIIFNYKICNIFSSDIKNILNEINDITIPLNCNIFDVSNETNPYYWRLTNNNEKLNKIRELWIKIPNLENKYIKIELIFKVDKLSSVIKTCQIKRPILYKKKIETIENIKNNNIDLKFIKTLIRHDYLGNIYYMSVDNYIKYLSELYFKYVKLIDSTFISLMKDFISKSDNIKEMYNMIFLLLLGNTDSIDIAGLLLGLLKEKKNNTKFQLYTFIYDNLTFYLQSKIKKSNLNIKNNIDKIKNLTFEDVDYKKQLIINKNIPNNIRSQVLEKIEEMKSFNNEYYKQLMFVKTILNYPWISPNDNLFFNTLKNNKDKSKDYLLNVESKLKNLCFGHDNAKQSLLQIIGKWISNPSSHGSSLGLVGPPGVGKTLLAKSVSDALDIPFGQITLGGQNDGEILHGHGYTYSGSQPGMIIKKMVEMGKSRCILYFDELDKACSKHGNTNEITSILIHLTDPNMNKNFQDRFFQGIDFPLNKVIMIFSYNDSSLIDPILLDRIKEIKVSPYTIKDKLSICKNYIIPEIVDDIKIDRKLNISDNLLEYLINNYTNEAGVRNIKRKLEQIVLKLNLDKIYCRKLFSKDKQYLTLTKTLITEILSKPKTYNTIIHEKPCIGIINGLYATTTGTGGIIPIQIYPNLEKTNDKFNIKLTGKQGDVMKESVQCSLTAAVNYLKENQKKYNIEDFDSYFNSKFINGFHVHCPSTSTPKDGPSAGCAFTTCFISRILERPINNIVAMTGEVELNGNITKIGGLEYKLYGAKMAGVKNVFVPQENEDDLIEIKNKYKDIITKDFSVKTFSKIGDIIDEVLI</sequence>
<organism evidence="7">
    <name type="scientific">viral metagenome</name>
    <dbReference type="NCBI Taxonomy" id="1070528"/>
    <lineage>
        <taxon>unclassified sequences</taxon>
        <taxon>metagenomes</taxon>
        <taxon>organismal metagenomes</taxon>
    </lineage>
</organism>
<dbReference type="SUPFAM" id="SSF54211">
    <property type="entry name" value="Ribosomal protein S5 domain 2-like"/>
    <property type="match status" value="1"/>
</dbReference>
<evidence type="ECO:0000256" key="5">
    <source>
        <dbReference type="ARBA" id="ARBA00022840"/>
    </source>
</evidence>
<dbReference type="PROSITE" id="PS51786">
    <property type="entry name" value="LON_PROTEOLYTIC"/>
    <property type="match status" value="1"/>
</dbReference>
<proteinExistence type="predicted"/>
<dbReference type="InterPro" id="IPR008269">
    <property type="entry name" value="Lon_proteolytic"/>
</dbReference>
<keyword evidence="3" id="KW-0378">Hydrolase</keyword>
<dbReference type="InterPro" id="IPR020568">
    <property type="entry name" value="Ribosomal_Su5_D2-typ_SF"/>
</dbReference>
<protein>
    <recommendedName>
        <fullName evidence="6">Lon proteolytic domain-containing protein</fullName>
    </recommendedName>
</protein>
<dbReference type="AlphaFoldDB" id="A0A6C0J3A9"/>
<evidence type="ECO:0000313" key="7">
    <source>
        <dbReference type="EMBL" id="QHU00155.1"/>
    </source>
</evidence>
<dbReference type="Gene3D" id="1.10.8.60">
    <property type="match status" value="1"/>
</dbReference>
<dbReference type="InterPro" id="IPR027065">
    <property type="entry name" value="Lon_Prtase"/>
</dbReference>
<evidence type="ECO:0000256" key="4">
    <source>
        <dbReference type="ARBA" id="ARBA00022825"/>
    </source>
</evidence>
<evidence type="ECO:0000256" key="3">
    <source>
        <dbReference type="ARBA" id="ARBA00022801"/>
    </source>
</evidence>
<dbReference type="EMBL" id="MN740323">
    <property type="protein sequence ID" value="QHU00155.1"/>
    <property type="molecule type" value="Genomic_DNA"/>
</dbReference>
<dbReference type="Gene3D" id="3.40.50.300">
    <property type="entry name" value="P-loop containing nucleotide triphosphate hydrolases"/>
    <property type="match status" value="1"/>
</dbReference>
<dbReference type="Pfam" id="PF00004">
    <property type="entry name" value="AAA"/>
    <property type="match status" value="1"/>
</dbReference>
<dbReference type="GO" id="GO:0004176">
    <property type="term" value="F:ATP-dependent peptidase activity"/>
    <property type="evidence" value="ECO:0007669"/>
    <property type="project" value="InterPro"/>
</dbReference>
<dbReference type="InterPro" id="IPR014721">
    <property type="entry name" value="Ribsml_uS5_D2-typ_fold_subgr"/>
</dbReference>
<accession>A0A6C0J3A9</accession>
<evidence type="ECO:0000256" key="1">
    <source>
        <dbReference type="ARBA" id="ARBA00022670"/>
    </source>
</evidence>
<dbReference type="GO" id="GO:0005524">
    <property type="term" value="F:ATP binding"/>
    <property type="evidence" value="ECO:0007669"/>
    <property type="project" value="UniProtKB-KW"/>
</dbReference>
<dbReference type="GO" id="GO:0006508">
    <property type="term" value="P:proteolysis"/>
    <property type="evidence" value="ECO:0007669"/>
    <property type="project" value="UniProtKB-KW"/>
</dbReference>
<dbReference type="PANTHER" id="PTHR10046">
    <property type="entry name" value="ATP DEPENDENT LON PROTEASE FAMILY MEMBER"/>
    <property type="match status" value="1"/>
</dbReference>
<feature type="domain" description="Lon proteolytic" evidence="6">
    <location>
        <begin position="737"/>
        <end position="935"/>
    </location>
</feature>
<dbReference type="GO" id="GO:0016887">
    <property type="term" value="F:ATP hydrolysis activity"/>
    <property type="evidence" value="ECO:0007669"/>
    <property type="project" value="InterPro"/>
</dbReference>
<evidence type="ECO:0000256" key="2">
    <source>
        <dbReference type="ARBA" id="ARBA00022741"/>
    </source>
</evidence>
<dbReference type="Gene3D" id="3.30.230.10">
    <property type="match status" value="1"/>
</dbReference>
<dbReference type="Pfam" id="PF05362">
    <property type="entry name" value="Lon_C"/>
    <property type="match status" value="1"/>
</dbReference>
<dbReference type="GO" id="GO:0004252">
    <property type="term" value="F:serine-type endopeptidase activity"/>
    <property type="evidence" value="ECO:0007669"/>
    <property type="project" value="InterPro"/>
</dbReference>
<dbReference type="Pfam" id="PF22667">
    <property type="entry name" value="Lon_lid"/>
    <property type="match status" value="1"/>
</dbReference>